<dbReference type="InterPro" id="IPR015946">
    <property type="entry name" value="KH_dom-like_a/b"/>
</dbReference>
<dbReference type="GO" id="GO:0071555">
    <property type="term" value="P:cell wall organization"/>
    <property type="evidence" value="ECO:0007669"/>
    <property type="project" value="UniProtKB-KW"/>
</dbReference>
<organism evidence="9 10">
    <name type="scientific">Candidatus Neomicrothrix parvicella RN1</name>
    <dbReference type="NCBI Taxonomy" id="1229780"/>
    <lineage>
        <taxon>Bacteria</taxon>
        <taxon>Bacillati</taxon>
        <taxon>Actinomycetota</taxon>
        <taxon>Acidimicrobiia</taxon>
        <taxon>Acidimicrobiales</taxon>
        <taxon>Microthrixaceae</taxon>
        <taxon>Candidatus Neomicrothrix</taxon>
    </lineage>
</organism>
<dbReference type="GO" id="GO:0005737">
    <property type="term" value="C:cytoplasm"/>
    <property type="evidence" value="ECO:0007669"/>
    <property type="project" value="UniProtKB-SubCell"/>
</dbReference>
<evidence type="ECO:0000259" key="8">
    <source>
        <dbReference type="PROSITE" id="PS51061"/>
    </source>
</evidence>
<dbReference type="Gene3D" id="3.30.30.80">
    <property type="entry name" value="probable RNA-binding protein from clostridium symbiosum atcc 14940"/>
    <property type="match status" value="1"/>
</dbReference>
<comment type="caution">
    <text evidence="9">The sequence shown here is derived from an EMBL/GenBank/DDBJ whole genome shotgun (WGS) entry which is preliminary data.</text>
</comment>
<dbReference type="SUPFAM" id="SSF82708">
    <property type="entry name" value="R3H domain"/>
    <property type="match status" value="1"/>
</dbReference>
<dbReference type="CDD" id="cd02644">
    <property type="entry name" value="R3H_jag"/>
    <property type="match status" value="1"/>
</dbReference>
<evidence type="ECO:0000256" key="3">
    <source>
        <dbReference type="ARBA" id="ARBA00022960"/>
    </source>
</evidence>
<dbReference type="SMART" id="SM01245">
    <property type="entry name" value="Jag_N"/>
    <property type="match status" value="1"/>
</dbReference>
<gene>
    <name evidence="6" type="primary">khpB</name>
    <name evidence="6" type="synonym">eloR</name>
    <name evidence="9" type="ORF">BN381_100162</name>
</gene>
<comment type="domain">
    <text evidence="6">Has an N-terminal Jag-N domain and 2 RNA-binding domains (KH and R3H).</text>
</comment>
<comment type="subunit">
    <text evidence="6">Forms a complex with KhpA.</text>
</comment>
<dbReference type="InterPro" id="IPR034079">
    <property type="entry name" value="R3H_KhpB"/>
</dbReference>
<dbReference type="RefSeq" id="WP_012223509.1">
    <property type="nucleotide sequence ID" value="NZ_HG422565.1"/>
</dbReference>
<dbReference type="InterPro" id="IPR001374">
    <property type="entry name" value="R3H_dom"/>
</dbReference>
<evidence type="ECO:0000256" key="7">
    <source>
        <dbReference type="SAM" id="MobiDB-lite"/>
    </source>
</evidence>
<feature type="compositionally biased region" description="Low complexity" evidence="7">
    <location>
        <begin position="89"/>
        <end position="106"/>
    </location>
</feature>
<dbReference type="HAMAP" id="MF_00867">
    <property type="entry name" value="KhpB"/>
    <property type="match status" value="1"/>
</dbReference>
<dbReference type="InterPro" id="IPR036867">
    <property type="entry name" value="R3H_dom_sf"/>
</dbReference>
<feature type="compositionally biased region" description="Basic and acidic residues" evidence="7">
    <location>
        <begin position="75"/>
        <end position="88"/>
    </location>
</feature>
<comment type="subcellular location">
    <subcellularLocation>
        <location evidence="6">Cytoplasm</location>
    </subcellularLocation>
</comment>
<keyword evidence="1 6" id="KW-0963">Cytoplasm</keyword>
<dbReference type="Proteomes" id="UP000018291">
    <property type="component" value="Unassembled WGS sequence"/>
</dbReference>
<dbReference type="PANTHER" id="PTHR35800">
    <property type="entry name" value="PROTEIN JAG"/>
    <property type="match status" value="1"/>
</dbReference>
<keyword evidence="10" id="KW-1185">Reference proteome</keyword>
<feature type="domain" description="R3H" evidence="8">
    <location>
        <begin position="234"/>
        <end position="299"/>
    </location>
</feature>
<comment type="caution">
    <text evidence="6">Lacks conserved residue(s) required for the propagation of feature annotation.</text>
</comment>
<keyword evidence="3 6" id="KW-0133">Cell shape</keyword>
<keyword evidence="2 6" id="KW-0694">RNA-binding</keyword>
<feature type="compositionally biased region" description="Basic and acidic residues" evidence="7">
    <location>
        <begin position="287"/>
        <end position="299"/>
    </location>
</feature>
<evidence type="ECO:0000256" key="5">
    <source>
        <dbReference type="ARBA" id="ARBA00023316"/>
    </source>
</evidence>
<evidence type="ECO:0000256" key="1">
    <source>
        <dbReference type="ARBA" id="ARBA00022490"/>
    </source>
</evidence>
<dbReference type="AlphaFoldDB" id="R4YWF8"/>
<dbReference type="InterPro" id="IPR039247">
    <property type="entry name" value="KhpB"/>
</dbReference>
<dbReference type="Gene3D" id="3.30.1370.50">
    <property type="entry name" value="R3H-like domain"/>
    <property type="match status" value="1"/>
</dbReference>
<dbReference type="SMART" id="SM00393">
    <property type="entry name" value="R3H"/>
    <property type="match status" value="1"/>
</dbReference>
<dbReference type="Pfam" id="PF01424">
    <property type="entry name" value="R3H"/>
    <property type="match status" value="1"/>
</dbReference>
<dbReference type="Gene3D" id="3.30.300.20">
    <property type="match status" value="1"/>
</dbReference>
<dbReference type="eggNOG" id="COG1847">
    <property type="taxonomic scope" value="Bacteria"/>
</dbReference>
<dbReference type="GO" id="GO:0008360">
    <property type="term" value="P:regulation of cell shape"/>
    <property type="evidence" value="ECO:0007669"/>
    <property type="project" value="UniProtKB-KW"/>
</dbReference>
<reference evidence="9 10" key="1">
    <citation type="journal article" date="2013" name="ISME J.">
        <title>Metabolic model for the filamentous 'Candidatus Microthrix parvicella' based on genomic and metagenomic analyses.</title>
        <authorList>
            <person name="Jon McIlroy S."/>
            <person name="Kristiansen R."/>
            <person name="Albertsen M."/>
            <person name="Michael Karst S."/>
            <person name="Rossetti S."/>
            <person name="Lund Nielsen J."/>
            <person name="Tandoi V."/>
            <person name="James Seviour R."/>
            <person name="Nielsen P.H."/>
        </authorList>
    </citation>
    <scope>NUCLEOTIDE SEQUENCE [LARGE SCALE GENOMIC DNA]</scope>
    <source>
        <strain evidence="9 10">RN1</strain>
    </source>
</reference>
<evidence type="ECO:0000313" key="10">
    <source>
        <dbReference type="Proteomes" id="UP000018291"/>
    </source>
</evidence>
<accession>R4YWF8</accession>
<dbReference type="PROSITE" id="PS51061">
    <property type="entry name" value="R3H"/>
    <property type="match status" value="1"/>
</dbReference>
<name>R4YWF8_9ACTN</name>
<proteinExistence type="inferred from homology"/>
<evidence type="ECO:0000256" key="6">
    <source>
        <dbReference type="HAMAP-Rule" id="MF_00867"/>
    </source>
</evidence>
<evidence type="ECO:0000256" key="4">
    <source>
        <dbReference type="ARBA" id="ARBA00023186"/>
    </source>
</evidence>
<keyword evidence="4 6" id="KW-0143">Chaperone</keyword>
<comment type="function">
    <text evidence="6">A probable RNA chaperone. Forms a complex with KhpA which binds to cellular RNA and controls its expression. Plays a role in peptidoglycan (PG) homeostasis and cell length regulation.</text>
</comment>
<protein>
    <recommendedName>
        <fullName evidence="6">RNA-binding protein KhpB</fullName>
    </recommendedName>
    <alternativeName>
        <fullName evidence="6">RNA-binding protein EloR</fullName>
    </alternativeName>
</protein>
<dbReference type="STRING" id="1229780.BN381_100162"/>
<dbReference type="GO" id="GO:0003723">
    <property type="term" value="F:RNA binding"/>
    <property type="evidence" value="ECO:0007669"/>
    <property type="project" value="UniProtKB-UniRule"/>
</dbReference>
<dbReference type="OrthoDB" id="9794483at2"/>
<dbReference type="HOGENOM" id="CLU_042512_0_0_11"/>
<feature type="region of interest" description="Disordered" evidence="7">
    <location>
        <begin position="279"/>
        <end position="299"/>
    </location>
</feature>
<dbReference type="Pfam" id="PF14804">
    <property type="entry name" value="Jag_N"/>
    <property type="match status" value="1"/>
</dbReference>
<dbReference type="PANTHER" id="PTHR35800:SF1">
    <property type="entry name" value="RNA-BINDING PROTEIN KHPB"/>
    <property type="match status" value="1"/>
</dbReference>
<dbReference type="GO" id="GO:0009252">
    <property type="term" value="P:peptidoglycan biosynthetic process"/>
    <property type="evidence" value="ECO:0007669"/>
    <property type="project" value="UniProtKB-UniRule"/>
</dbReference>
<sequence length="299" mass="30913">MEWIELTGKTIDEARDLALEKLGVHESEAEVEVLEHPSVSMFGRVKSMARIRARVAPVAAPAKEERRRRGGSGGDSKRSGGRGQDRKSGGNTASETAAAPSAAPASDKGQDGSPSGEGAQASRGQRSGGGRRQDRSGTPSDPSAAPMTAPEVASTVEAFLGGLFTAAGHTVSTTSEIDGDRVDVSVTGDGLGVMVGHRGATADAILELSKAVMLKEAKGGTEVRLGVDIAGYKVLRREALESFGGDLARQVAESGEPMVLESMGSIDRKIVHDAANAVDGVSTESEGQGRDRRVVIKPS</sequence>
<evidence type="ECO:0000256" key="2">
    <source>
        <dbReference type="ARBA" id="ARBA00022884"/>
    </source>
</evidence>
<keyword evidence="5 6" id="KW-0961">Cell wall biogenesis/degradation</keyword>
<dbReference type="InterPro" id="IPR038247">
    <property type="entry name" value="Jag_N_dom_sf"/>
</dbReference>
<evidence type="ECO:0000313" key="9">
    <source>
        <dbReference type="EMBL" id="CCM62275.1"/>
    </source>
</evidence>
<comment type="similarity">
    <text evidence="6">Belongs to the KhpB RNA-binding protein family.</text>
</comment>
<dbReference type="EMBL" id="CANL01000002">
    <property type="protein sequence ID" value="CCM62275.1"/>
    <property type="molecule type" value="Genomic_DNA"/>
</dbReference>
<dbReference type="InterPro" id="IPR032782">
    <property type="entry name" value="KhpB_N"/>
</dbReference>
<feature type="region of interest" description="Disordered" evidence="7">
    <location>
        <begin position="56"/>
        <end position="149"/>
    </location>
</feature>